<dbReference type="GO" id="GO:0005319">
    <property type="term" value="F:lipid transporter activity"/>
    <property type="evidence" value="ECO:0007669"/>
    <property type="project" value="TreeGrafter"/>
</dbReference>
<organism evidence="2 3">
    <name type="scientific">Brassica carinata</name>
    <name type="common">Ethiopian mustard</name>
    <name type="synonym">Abyssinian cabbage</name>
    <dbReference type="NCBI Taxonomy" id="52824"/>
    <lineage>
        <taxon>Eukaryota</taxon>
        <taxon>Viridiplantae</taxon>
        <taxon>Streptophyta</taxon>
        <taxon>Embryophyta</taxon>
        <taxon>Tracheophyta</taxon>
        <taxon>Spermatophyta</taxon>
        <taxon>Magnoliopsida</taxon>
        <taxon>eudicotyledons</taxon>
        <taxon>Gunneridae</taxon>
        <taxon>Pentapetalae</taxon>
        <taxon>rosids</taxon>
        <taxon>malvids</taxon>
        <taxon>Brassicales</taxon>
        <taxon>Brassicaceae</taxon>
        <taxon>Brassiceae</taxon>
        <taxon>Brassica</taxon>
    </lineage>
</organism>
<dbReference type="EMBL" id="JAAMPC010000009">
    <property type="protein sequence ID" value="KAG2296122.1"/>
    <property type="molecule type" value="Genomic_DNA"/>
</dbReference>
<comment type="caution">
    <text evidence="2">The sequence shown here is derived from an EMBL/GenBank/DDBJ whole genome shotgun (WGS) entry which is preliminary data.</text>
</comment>
<keyword evidence="3" id="KW-1185">Reference proteome</keyword>
<gene>
    <name evidence="2" type="ORF">Bca52824_042791</name>
</gene>
<dbReference type="GO" id="GO:0016020">
    <property type="term" value="C:membrane"/>
    <property type="evidence" value="ECO:0007669"/>
    <property type="project" value="InterPro"/>
</dbReference>
<protein>
    <recommendedName>
        <fullName evidence="1">ABCA1-4-like C-terminal R2 regulatory domain-containing protein</fullName>
    </recommendedName>
</protein>
<sequence length="132" mass="14697">MIQSIAKYLGNEQRVSTLVPPMSEEDVGFDEQLSEQLFRDGGIPLPIFAEWWLTKEKFSALDSFIQSSFPGATFKSCNGLIIKYQLPFGQGGLSLADAFGHLERNRNQLGIAEYSISQSTLETIFNHFAANS</sequence>
<feature type="domain" description="ABCA1-4-like C-terminal R2 regulatory" evidence="1">
    <location>
        <begin position="55"/>
        <end position="118"/>
    </location>
</feature>
<dbReference type="Proteomes" id="UP000886595">
    <property type="component" value="Unassembled WGS sequence"/>
</dbReference>
<dbReference type="GO" id="GO:0140359">
    <property type="term" value="F:ABC-type transporter activity"/>
    <property type="evidence" value="ECO:0007669"/>
    <property type="project" value="InterPro"/>
</dbReference>
<dbReference type="Pfam" id="PF23321">
    <property type="entry name" value="R1_ABCA1"/>
    <property type="match status" value="1"/>
</dbReference>
<dbReference type="InterPro" id="IPR056264">
    <property type="entry name" value="R2_ABCA1-4-like"/>
</dbReference>
<evidence type="ECO:0000313" key="2">
    <source>
        <dbReference type="EMBL" id="KAG2296122.1"/>
    </source>
</evidence>
<evidence type="ECO:0000313" key="3">
    <source>
        <dbReference type="Proteomes" id="UP000886595"/>
    </source>
</evidence>
<evidence type="ECO:0000259" key="1">
    <source>
        <dbReference type="Pfam" id="PF23321"/>
    </source>
</evidence>
<dbReference type="AlphaFoldDB" id="A0A8X7RY40"/>
<proteinExistence type="predicted"/>
<accession>A0A8X7RY40</accession>
<dbReference type="PANTHER" id="PTHR19229:SF267">
    <property type="entry name" value="ABC TRANSPORTER A FAMILY MEMBER 1"/>
    <property type="match status" value="1"/>
</dbReference>
<dbReference type="OrthoDB" id="10255969at2759"/>
<dbReference type="InterPro" id="IPR026082">
    <property type="entry name" value="ABCA"/>
</dbReference>
<reference evidence="2 3" key="1">
    <citation type="submission" date="2020-02" db="EMBL/GenBank/DDBJ databases">
        <authorList>
            <person name="Ma Q."/>
            <person name="Huang Y."/>
            <person name="Song X."/>
            <person name="Pei D."/>
        </authorList>
    </citation>
    <scope>NUCLEOTIDE SEQUENCE [LARGE SCALE GENOMIC DNA]</scope>
    <source>
        <strain evidence="2">Sxm20200214</strain>
        <tissue evidence="2">Leaf</tissue>
    </source>
</reference>
<name>A0A8X7RY40_BRACI</name>
<dbReference type="PANTHER" id="PTHR19229">
    <property type="entry name" value="ATP-BINDING CASSETTE TRANSPORTER SUBFAMILY A ABCA"/>
    <property type="match status" value="1"/>
</dbReference>